<dbReference type="EMBL" id="JAWJEJ010000002">
    <property type="protein sequence ID" value="MDV3459244.1"/>
    <property type="molecule type" value="Genomic_DNA"/>
</dbReference>
<comment type="caution">
    <text evidence="12">The sequence shown here is derived from an EMBL/GenBank/DDBJ whole genome shotgun (WGS) entry which is preliminary data.</text>
</comment>
<accession>A0ABU3YCY4</accession>
<dbReference type="EC" id="2.7.1.180" evidence="2 11"/>
<dbReference type="PANTHER" id="PTHR30040:SF2">
    <property type="entry name" value="FAD:PROTEIN FMN TRANSFERASE"/>
    <property type="match status" value="1"/>
</dbReference>
<name>A0ABU3YCY4_9SPHN</name>
<keyword evidence="8 11" id="KW-0460">Magnesium</keyword>
<keyword evidence="5 11" id="KW-0808">Transferase</keyword>
<evidence type="ECO:0000256" key="11">
    <source>
        <dbReference type="PIRNR" id="PIRNR006268"/>
    </source>
</evidence>
<comment type="catalytic activity">
    <reaction evidence="10 11">
        <text>L-threonyl-[protein] + FAD = FMN-L-threonyl-[protein] + AMP + H(+)</text>
        <dbReference type="Rhea" id="RHEA:36847"/>
        <dbReference type="Rhea" id="RHEA-COMP:11060"/>
        <dbReference type="Rhea" id="RHEA-COMP:11061"/>
        <dbReference type="ChEBI" id="CHEBI:15378"/>
        <dbReference type="ChEBI" id="CHEBI:30013"/>
        <dbReference type="ChEBI" id="CHEBI:57692"/>
        <dbReference type="ChEBI" id="CHEBI:74257"/>
        <dbReference type="ChEBI" id="CHEBI:456215"/>
        <dbReference type="EC" id="2.7.1.180"/>
    </reaction>
</comment>
<organism evidence="12 13">
    <name type="scientific">Sphingomonas agrestis</name>
    <dbReference type="NCBI Taxonomy" id="3080540"/>
    <lineage>
        <taxon>Bacteria</taxon>
        <taxon>Pseudomonadati</taxon>
        <taxon>Pseudomonadota</taxon>
        <taxon>Alphaproteobacteria</taxon>
        <taxon>Sphingomonadales</taxon>
        <taxon>Sphingomonadaceae</taxon>
        <taxon>Sphingomonas</taxon>
    </lineage>
</organism>
<dbReference type="Proteomes" id="UP001273531">
    <property type="component" value="Unassembled WGS sequence"/>
</dbReference>
<sequence length="303" mass="31740">MTSIGGATMGTRWSARIVGAPAGVQAGSEAVLARVISQMSQWEPGSNLSRFNRGAPGTWRSLPPEFNVVLAAGLQVAEASGGAFDPAMGALAELWGFGASGRTDAVPDAARIAEALRLGGRSEIEYDPLLLRARRYGRAALDFSGIAKGYAVDAVAAHLRGLGLADWLVEIGGELRGSGIKPDGQPWWVDLEAVPGVAAAPFRVALHGLAVATSGDYRRYFEVDGRRYAHTLDPRTGMPLDNGVVAVSVLHGECMLADAWATALTVLGPEAGPALGEREGLAMRMVTRDGREVLSPALVAMLE</sequence>
<evidence type="ECO:0000256" key="4">
    <source>
        <dbReference type="ARBA" id="ARBA00022630"/>
    </source>
</evidence>
<evidence type="ECO:0000256" key="7">
    <source>
        <dbReference type="ARBA" id="ARBA00022827"/>
    </source>
</evidence>
<keyword evidence="6 11" id="KW-0479">Metal-binding</keyword>
<reference evidence="12 13" key="1">
    <citation type="submission" date="2023-10" db="EMBL/GenBank/DDBJ databases">
        <title>Sphingomonas sp. HF-S4 16S ribosomal RNA gene Genome sequencing and assembly.</title>
        <authorList>
            <person name="Lee H."/>
        </authorList>
    </citation>
    <scope>NUCLEOTIDE SEQUENCE [LARGE SCALE GENOMIC DNA]</scope>
    <source>
        <strain evidence="12 13">HF-S4</strain>
    </source>
</reference>
<evidence type="ECO:0000313" key="13">
    <source>
        <dbReference type="Proteomes" id="UP001273531"/>
    </source>
</evidence>
<comment type="cofactor">
    <cofactor evidence="1">
        <name>Mg(2+)</name>
        <dbReference type="ChEBI" id="CHEBI:18420"/>
    </cofactor>
</comment>
<keyword evidence="4 11" id="KW-0285">Flavoprotein</keyword>
<evidence type="ECO:0000256" key="6">
    <source>
        <dbReference type="ARBA" id="ARBA00022723"/>
    </source>
</evidence>
<dbReference type="InterPro" id="IPR024932">
    <property type="entry name" value="ApbE"/>
</dbReference>
<keyword evidence="13" id="KW-1185">Reference proteome</keyword>
<dbReference type="Gene3D" id="3.10.520.10">
    <property type="entry name" value="ApbE-like domains"/>
    <property type="match status" value="1"/>
</dbReference>
<proteinExistence type="inferred from homology"/>
<dbReference type="PIRSF" id="PIRSF006268">
    <property type="entry name" value="ApbE"/>
    <property type="match status" value="1"/>
</dbReference>
<evidence type="ECO:0000256" key="2">
    <source>
        <dbReference type="ARBA" id="ARBA00011955"/>
    </source>
</evidence>
<evidence type="ECO:0000256" key="1">
    <source>
        <dbReference type="ARBA" id="ARBA00001946"/>
    </source>
</evidence>
<dbReference type="SUPFAM" id="SSF143631">
    <property type="entry name" value="ApbE-like"/>
    <property type="match status" value="1"/>
</dbReference>
<keyword evidence="7 11" id="KW-0274">FAD</keyword>
<evidence type="ECO:0000256" key="8">
    <source>
        <dbReference type="ARBA" id="ARBA00022842"/>
    </source>
</evidence>
<dbReference type="PANTHER" id="PTHR30040">
    <property type="entry name" value="THIAMINE BIOSYNTHESIS LIPOPROTEIN APBE"/>
    <property type="match status" value="1"/>
</dbReference>
<comment type="similarity">
    <text evidence="11">Belongs to the ApbE family.</text>
</comment>
<dbReference type="GO" id="GO:0016740">
    <property type="term" value="F:transferase activity"/>
    <property type="evidence" value="ECO:0007669"/>
    <property type="project" value="UniProtKB-KW"/>
</dbReference>
<gene>
    <name evidence="12" type="ORF">RZN05_19770</name>
</gene>
<protein>
    <recommendedName>
        <fullName evidence="3 11">FAD:protein FMN transferase</fullName>
        <ecNumber evidence="2 11">2.7.1.180</ecNumber>
    </recommendedName>
    <alternativeName>
        <fullName evidence="9 11">Flavin transferase</fullName>
    </alternativeName>
</protein>
<evidence type="ECO:0000256" key="3">
    <source>
        <dbReference type="ARBA" id="ARBA00016337"/>
    </source>
</evidence>
<evidence type="ECO:0000313" key="12">
    <source>
        <dbReference type="EMBL" id="MDV3459244.1"/>
    </source>
</evidence>
<evidence type="ECO:0000256" key="9">
    <source>
        <dbReference type="ARBA" id="ARBA00031306"/>
    </source>
</evidence>
<dbReference type="InterPro" id="IPR003374">
    <property type="entry name" value="ApbE-like_sf"/>
</dbReference>
<evidence type="ECO:0000256" key="5">
    <source>
        <dbReference type="ARBA" id="ARBA00022679"/>
    </source>
</evidence>
<evidence type="ECO:0000256" key="10">
    <source>
        <dbReference type="ARBA" id="ARBA00048540"/>
    </source>
</evidence>
<dbReference type="Pfam" id="PF02424">
    <property type="entry name" value="ApbE"/>
    <property type="match status" value="1"/>
</dbReference>